<dbReference type="InterPro" id="IPR001251">
    <property type="entry name" value="CRAL-TRIO_dom"/>
</dbReference>
<comment type="caution">
    <text evidence="3">The sequence shown here is derived from an EMBL/GenBank/DDBJ whole genome shotgun (WGS) entry which is preliminary data.</text>
</comment>
<dbReference type="Proteomes" id="UP000194236">
    <property type="component" value="Unassembled WGS sequence"/>
</dbReference>
<dbReference type="Gene3D" id="3.40.525.10">
    <property type="entry name" value="CRAL-TRIO lipid binding domain"/>
    <property type="match status" value="1"/>
</dbReference>
<feature type="compositionally biased region" description="Polar residues" evidence="1">
    <location>
        <begin position="98"/>
        <end position="108"/>
    </location>
</feature>
<proteinExistence type="predicted"/>
<dbReference type="InterPro" id="IPR036865">
    <property type="entry name" value="CRAL-TRIO_dom_sf"/>
</dbReference>
<evidence type="ECO:0000313" key="4">
    <source>
        <dbReference type="Proteomes" id="UP000194236"/>
    </source>
</evidence>
<feature type="non-terminal residue" evidence="3">
    <location>
        <position position="407"/>
    </location>
</feature>
<dbReference type="EMBL" id="MUJZ01039097">
    <property type="protein sequence ID" value="OTF76091.1"/>
    <property type="molecule type" value="Genomic_DNA"/>
</dbReference>
<organism evidence="3 4">
    <name type="scientific">Euroglyphus maynei</name>
    <name type="common">Mayne's house dust mite</name>
    <dbReference type="NCBI Taxonomy" id="6958"/>
    <lineage>
        <taxon>Eukaryota</taxon>
        <taxon>Metazoa</taxon>
        <taxon>Ecdysozoa</taxon>
        <taxon>Arthropoda</taxon>
        <taxon>Chelicerata</taxon>
        <taxon>Arachnida</taxon>
        <taxon>Acari</taxon>
        <taxon>Acariformes</taxon>
        <taxon>Sarcoptiformes</taxon>
        <taxon>Astigmata</taxon>
        <taxon>Psoroptidia</taxon>
        <taxon>Analgoidea</taxon>
        <taxon>Pyroglyphidae</taxon>
        <taxon>Pyroglyphinae</taxon>
        <taxon>Euroglyphus</taxon>
    </lineage>
</organism>
<evidence type="ECO:0000313" key="3">
    <source>
        <dbReference type="EMBL" id="OTF76091.1"/>
    </source>
</evidence>
<accession>A0A1Y3B5I0</accession>
<gene>
    <name evidence="3" type="ORF">BLA29_006334</name>
</gene>
<evidence type="ECO:0000256" key="1">
    <source>
        <dbReference type="SAM" id="MobiDB-lite"/>
    </source>
</evidence>
<protein>
    <recommendedName>
        <fullName evidence="2">CRAL-TRIO domain-containing protein</fullName>
    </recommendedName>
</protein>
<dbReference type="OrthoDB" id="365077at2759"/>
<feature type="region of interest" description="Disordered" evidence="1">
    <location>
        <begin position="75"/>
        <end position="108"/>
    </location>
</feature>
<keyword evidence="4" id="KW-1185">Reference proteome</keyword>
<feature type="domain" description="CRAL-TRIO" evidence="2">
    <location>
        <begin position="252"/>
        <end position="399"/>
    </location>
</feature>
<dbReference type="Pfam" id="PF13716">
    <property type="entry name" value="CRAL_TRIO_2"/>
    <property type="match status" value="1"/>
</dbReference>
<evidence type="ECO:0000259" key="2">
    <source>
        <dbReference type="Pfam" id="PF13716"/>
    </source>
</evidence>
<dbReference type="AlphaFoldDB" id="A0A1Y3B5I0"/>
<name>A0A1Y3B5I0_EURMA</name>
<sequence>MESYPDAFVSIVLCMQNEHEYDLYRSVLKLYFPRNQQEEQMESSLLPANNGGPMGEPIIPERAIRIQGNPIKSLQEINDSGLDDSGDDGYSYSSSYSTDVNGQGSGSEINIDECRERLIELKYQQEFDKSPSLSSSPMKRSSSFVTSLFHAGNHHTQQEHYSSMENMTCPSSPSFTRNQHHYHQSMTVPNLHHFDDYDEQDQLMFIEHKRQLKFERLLRKVRRQEKDLSETVHRKLQECIYISTIDSDNKDSVIIIIGRELANIYHNELNGHFDQIIIHVVKLLDKICHHGNPFSIIYFHTMVDNVETNIIVENDRPPKTQLISRLYEFVSNQHQNLLRSFYVIHPSVFNRVYVWWLKTFHCKFLKNKVQFIQRLQQLNGHINRKHLERLPTFIVEYENKSNSSTTT</sequence>
<feature type="compositionally biased region" description="Low complexity" evidence="1">
    <location>
        <begin position="88"/>
        <end position="97"/>
    </location>
</feature>
<reference evidence="3 4" key="1">
    <citation type="submission" date="2017-03" db="EMBL/GenBank/DDBJ databases">
        <title>Genome Survey of Euroglyphus maynei.</title>
        <authorList>
            <person name="Arlian L.G."/>
            <person name="Morgan M.S."/>
            <person name="Rider S.D."/>
        </authorList>
    </citation>
    <scope>NUCLEOTIDE SEQUENCE [LARGE SCALE GENOMIC DNA]</scope>
    <source>
        <strain evidence="3">Arlian Lab</strain>
        <tissue evidence="3">Whole body</tissue>
    </source>
</reference>